<evidence type="ECO:0000313" key="2">
    <source>
        <dbReference type="Proteomes" id="UP000186607"/>
    </source>
</evidence>
<name>A0A1U7P3A1_9DEIO</name>
<protein>
    <submittedName>
        <fullName evidence="1">Uncharacterized protein</fullName>
    </submittedName>
</protein>
<dbReference type="AlphaFoldDB" id="A0A1U7P3A1"/>
<dbReference type="Proteomes" id="UP000186607">
    <property type="component" value="Unassembled WGS sequence"/>
</dbReference>
<dbReference type="EMBL" id="MSTI01000024">
    <property type="protein sequence ID" value="OLV19657.1"/>
    <property type="molecule type" value="Genomic_DNA"/>
</dbReference>
<gene>
    <name evidence="1" type="ORF">BOO71_0001981</name>
</gene>
<keyword evidence="2" id="KW-1185">Reference proteome</keyword>
<organism evidence="1 2">
    <name type="scientific">Deinococcus marmoris</name>
    <dbReference type="NCBI Taxonomy" id="249408"/>
    <lineage>
        <taxon>Bacteria</taxon>
        <taxon>Thermotogati</taxon>
        <taxon>Deinococcota</taxon>
        <taxon>Deinococci</taxon>
        <taxon>Deinococcales</taxon>
        <taxon>Deinococcaceae</taxon>
        <taxon>Deinococcus</taxon>
    </lineage>
</organism>
<proteinExistence type="predicted"/>
<accession>A0A1U7P3A1</accession>
<reference evidence="1 2" key="1">
    <citation type="submission" date="2017-01" db="EMBL/GenBank/DDBJ databases">
        <title>Genome Analysis of Deinococcus marmoris KOPRI26562.</title>
        <authorList>
            <person name="Kim J.H."/>
            <person name="Oh H.-M."/>
        </authorList>
    </citation>
    <scope>NUCLEOTIDE SEQUENCE [LARGE SCALE GENOMIC DNA]</scope>
    <source>
        <strain evidence="1 2">KOPRI26562</strain>
    </source>
</reference>
<sequence>MERAGVWAKVQATDSNASWKVKSAAYKRAGQPTYASSRRSWSRKH</sequence>
<comment type="caution">
    <text evidence="1">The sequence shown here is derived from an EMBL/GenBank/DDBJ whole genome shotgun (WGS) entry which is preliminary data.</text>
</comment>
<evidence type="ECO:0000313" key="1">
    <source>
        <dbReference type="EMBL" id="OLV19657.1"/>
    </source>
</evidence>